<evidence type="ECO:0000256" key="1">
    <source>
        <dbReference type="SAM" id="MobiDB-lite"/>
    </source>
</evidence>
<feature type="region of interest" description="Disordered" evidence="1">
    <location>
        <begin position="57"/>
        <end position="100"/>
    </location>
</feature>
<name>A0A5A7QSG3_STRAF</name>
<gene>
    <name evidence="2" type="ORF">STAS_24943</name>
</gene>
<comment type="caution">
    <text evidence="2">The sequence shown here is derived from an EMBL/GenBank/DDBJ whole genome shotgun (WGS) entry which is preliminary data.</text>
</comment>
<keyword evidence="2" id="KW-0240">DNA-directed RNA polymerase</keyword>
<dbReference type="Proteomes" id="UP000325081">
    <property type="component" value="Unassembled WGS sequence"/>
</dbReference>
<feature type="compositionally biased region" description="Polar residues" evidence="1">
    <location>
        <begin position="91"/>
        <end position="100"/>
    </location>
</feature>
<evidence type="ECO:0000313" key="2">
    <source>
        <dbReference type="EMBL" id="GER47808.1"/>
    </source>
</evidence>
<protein>
    <submittedName>
        <fullName evidence="2">DNA-directed RNA polymerase subunit B</fullName>
    </submittedName>
</protein>
<dbReference type="EMBL" id="BKCP01008070">
    <property type="protein sequence ID" value="GER47808.1"/>
    <property type="molecule type" value="Genomic_DNA"/>
</dbReference>
<reference evidence="3" key="1">
    <citation type="journal article" date="2019" name="Curr. Biol.">
        <title>Genome Sequence of Striga asiatica Provides Insight into the Evolution of Plant Parasitism.</title>
        <authorList>
            <person name="Yoshida S."/>
            <person name="Kim S."/>
            <person name="Wafula E.K."/>
            <person name="Tanskanen J."/>
            <person name="Kim Y.M."/>
            <person name="Honaas L."/>
            <person name="Yang Z."/>
            <person name="Spallek T."/>
            <person name="Conn C.E."/>
            <person name="Ichihashi Y."/>
            <person name="Cheong K."/>
            <person name="Cui S."/>
            <person name="Der J.P."/>
            <person name="Gundlach H."/>
            <person name="Jiao Y."/>
            <person name="Hori C."/>
            <person name="Ishida J.K."/>
            <person name="Kasahara H."/>
            <person name="Kiba T."/>
            <person name="Kim M.S."/>
            <person name="Koo N."/>
            <person name="Laohavisit A."/>
            <person name="Lee Y.H."/>
            <person name="Lumba S."/>
            <person name="McCourt P."/>
            <person name="Mortimer J.C."/>
            <person name="Mutuku J.M."/>
            <person name="Nomura T."/>
            <person name="Sasaki-Sekimoto Y."/>
            <person name="Seto Y."/>
            <person name="Wang Y."/>
            <person name="Wakatake T."/>
            <person name="Sakakibara H."/>
            <person name="Demura T."/>
            <person name="Yamaguchi S."/>
            <person name="Yoneyama K."/>
            <person name="Manabe R.I."/>
            <person name="Nelson D.C."/>
            <person name="Schulman A.H."/>
            <person name="Timko M.P."/>
            <person name="dePamphilis C.W."/>
            <person name="Choi D."/>
            <person name="Shirasu K."/>
        </authorList>
    </citation>
    <scope>NUCLEOTIDE SEQUENCE [LARGE SCALE GENOMIC DNA]</scope>
    <source>
        <strain evidence="3">cv. UVA1</strain>
    </source>
</reference>
<evidence type="ECO:0000313" key="3">
    <source>
        <dbReference type="Proteomes" id="UP000325081"/>
    </source>
</evidence>
<organism evidence="2 3">
    <name type="scientific">Striga asiatica</name>
    <name type="common">Asiatic witchweed</name>
    <name type="synonym">Buchnera asiatica</name>
    <dbReference type="NCBI Taxonomy" id="4170"/>
    <lineage>
        <taxon>Eukaryota</taxon>
        <taxon>Viridiplantae</taxon>
        <taxon>Streptophyta</taxon>
        <taxon>Embryophyta</taxon>
        <taxon>Tracheophyta</taxon>
        <taxon>Spermatophyta</taxon>
        <taxon>Magnoliopsida</taxon>
        <taxon>eudicotyledons</taxon>
        <taxon>Gunneridae</taxon>
        <taxon>Pentapetalae</taxon>
        <taxon>asterids</taxon>
        <taxon>lamiids</taxon>
        <taxon>Lamiales</taxon>
        <taxon>Orobanchaceae</taxon>
        <taxon>Buchnereae</taxon>
        <taxon>Striga</taxon>
    </lineage>
</organism>
<keyword evidence="2" id="KW-0804">Transcription</keyword>
<sequence>MRGLKQVGPEQTGSLHVGSMQGVWMQYEEFVKDGVSLEVTRYAVAAKIKVRKSVEDEVLGSQANKEESSNGNRVEGSKENEGLLREKESGSLGSSHNLGTDILSQSQVPLVRTRVIDCREPVVEKFDEQSGDKTDLMLLDNLIAVPVQVATERIIKDLDPKSESSQGGRKHKIAIRKAEKTQEMGFAIG</sequence>
<dbReference type="GO" id="GO:0000428">
    <property type="term" value="C:DNA-directed RNA polymerase complex"/>
    <property type="evidence" value="ECO:0007669"/>
    <property type="project" value="UniProtKB-KW"/>
</dbReference>
<accession>A0A5A7QSG3</accession>
<keyword evidence="3" id="KW-1185">Reference proteome</keyword>
<dbReference type="AlphaFoldDB" id="A0A5A7QSG3"/>
<feature type="compositionally biased region" description="Basic and acidic residues" evidence="1">
    <location>
        <begin position="75"/>
        <end position="89"/>
    </location>
</feature>
<proteinExistence type="predicted"/>